<dbReference type="AlphaFoldDB" id="A0A6H3FB56"/>
<gene>
    <name evidence="2" type="ORF">EB812_08075</name>
</gene>
<organism evidence="2 3">
    <name type="scientific">Desulfovibrio legallii</name>
    <dbReference type="NCBI Taxonomy" id="571438"/>
    <lineage>
        <taxon>Bacteria</taxon>
        <taxon>Pseudomonadati</taxon>
        <taxon>Thermodesulfobacteriota</taxon>
        <taxon>Desulfovibrionia</taxon>
        <taxon>Desulfovibrionales</taxon>
        <taxon>Desulfovibrionaceae</taxon>
        <taxon>Desulfovibrio</taxon>
    </lineage>
</organism>
<name>A0A6H3FB56_9BACT</name>
<feature type="transmembrane region" description="Helical" evidence="1">
    <location>
        <begin position="12"/>
        <end position="35"/>
    </location>
</feature>
<dbReference type="Proteomes" id="UP000292919">
    <property type="component" value="Unassembled WGS sequence"/>
</dbReference>
<evidence type="ECO:0000313" key="2">
    <source>
        <dbReference type="EMBL" id="TBH79538.1"/>
    </source>
</evidence>
<proteinExistence type="predicted"/>
<reference evidence="2 3" key="1">
    <citation type="submission" date="2018-12" db="EMBL/GenBank/DDBJ databases">
        <title>First genome draft of Desulfovibrio legallis sp. nov.</title>
        <authorList>
            <person name="Ben Dhia O."/>
            <person name="Najjari A."/>
            <person name="Ferjani R."/>
            <person name="Fhoula I."/>
            <person name="Fardeau M.-L."/>
            <person name="Boudabbous A."/>
            <person name="Ouzari H.I."/>
        </authorList>
    </citation>
    <scope>NUCLEOTIDE SEQUENCE [LARGE SCALE GENOMIC DNA]</scope>
    <source>
        <strain evidence="2 3">H1T</strain>
    </source>
</reference>
<dbReference type="RefSeq" id="WP_130958036.1">
    <property type="nucleotide sequence ID" value="NZ_JBHSHA010000014.1"/>
</dbReference>
<keyword evidence="1" id="KW-0472">Membrane</keyword>
<sequence>MSGPGEFLRDDVGALSCMRLAVAVVVVAVVGVWVAGNVRSGSYVPLGQHEAEVLMAALGGKALQGFFEYGRRD</sequence>
<evidence type="ECO:0000256" key="1">
    <source>
        <dbReference type="SAM" id="Phobius"/>
    </source>
</evidence>
<accession>A0A6H3FB56</accession>
<comment type="caution">
    <text evidence="2">The sequence shown here is derived from an EMBL/GenBank/DDBJ whole genome shotgun (WGS) entry which is preliminary data.</text>
</comment>
<dbReference type="EMBL" id="SIXC01000008">
    <property type="protein sequence ID" value="TBH79538.1"/>
    <property type="molecule type" value="Genomic_DNA"/>
</dbReference>
<keyword evidence="1" id="KW-1133">Transmembrane helix</keyword>
<keyword evidence="1" id="KW-0812">Transmembrane</keyword>
<evidence type="ECO:0000313" key="3">
    <source>
        <dbReference type="Proteomes" id="UP000292919"/>
    </source>
</evidence>
<keyword evidence="3" id="KW-1185">Reference proteome</keyword>
<protein>
    <submittedName>
        <fullName evidence="2">Uncharacterized protein</fullName>
    </submittedName>
</protein>